<name>A0A4S4L286_9AGAM</name>
<evidence type="ECO:0000313" key="3">
    <source>
        <dbReference type="Proteomes" id="UP000308199"/>
    </source>
</evidence>
<organism evidence="2 3">
    <name type="scientific">Phellinidium pouzarii</name>
    <dbReference type="NCBI Taxonomy" id="167371"/>
    <lineage>
        <taxon>Eukaryota</taxon>
        <taxon>Fungi</taxon>
        <taxon>Dikarya</taxon>
        <taxon>Basidiomycota</taxon>
        <taxon>Agaricomycotina</taxon>
        <taxon>Agaricomycetes</taxon>
        <taxon>Hymenochaetales</taxon>
        <taxon>Hymenochaetaceae</taxon>
        <taxon>Phellinidium</taxon>
    </lineage>
</organism>
<feature type="compositionally biased region" description="Polar residues" evidence="1">
    <location>
        <begin position="529"/>
        <end position="549"/>
    </location>
</feature>
<dbReference type="AlphaFoldDB" id="A0A4S4L286"/>
<accession>A0A4S4L286</accession>
<feature type="compositionally biased region" description="Basic and acidic residues" evidence="1">
    <location>
        <begin position="332"/>
        <end position="344"/>
    </location>
</feature>
<gene>
    <name evidence="2" type="ORF">EW145_g5321</name>
</gene>
<feature type="compositionally biased region" description="Low complexity" evidence="1">
    <location>
        <begin position="381"/>
        <end position="390"/>
    </location>
</feature>
<feature type="compositionally biased region" description="Polar residues" evidence="1">
    <location>
        <begin position="101"/>
        <end position="112"/>
    </location>
</feature>
<comment type="caution">
    <text evidence="2">The sequence shown here is derived from an EMBL/GenBank/DDBJ whole genome shotgun (WGS) entry which is preliminary data.</text>
</comment>
<sequence>MSATRPPRRLFLHLSALSDAEYAIYVHALRDLFDDGDVGSDIAKTRMPDDELEKQQIGVREVLQLFVPQIVRNELSGGQLLAAFRLLMHVRHGGDVVEGNTFVQADPSSPTASHFMLPSSKSKEASDVDPPMPDFPVLSTKHTDRSHTNPFYPDRFLQNSKNHDHDSSTSLSFQETISSAPATSSSHPPPPAHPSSSSSKPDLPSPRRASLPSAPPVPPASSKPRVEGIRAKTHSGAVQSGRMPPLPPRKPVHMSGQITAQLPPPIPIKLSLPTPTRPAAQKTDSSNSNSSSSITNQVIPNTAPLPPPPPHRVTPLMQQSLLASRAGATRKRAQDEAERTRILEVIRSSSNGAHKQIRTPSTSRSPDKGIRRPVPRPPRSTRPSMSTYSSEQSVHSDAMTAGTLEQVACARLASRARTRSSDRASLRSVSVASSADGDDDNHSAVKKVSASEQFAVPPTHPARRPSGQGPTTPGRRHMRTPSYQSYHSGVSVAPLSGSPFTTSTSSPSVSPVSPNINTSIARTTRSHSMHQTSSPTSASGRAAVTEQSGRLSPPLPPPRRRRPDSVQLTPRPKLSDSGADADPRSPFANAFAAALEKRSGRADADADRSRDREREQPKPLASLQRTFSALQARAQPTLARARYKAEAGLAPRRGFVPNGRDYHLAGEAGDRLVSSDDAGAGMDPVNDYGGDVSMDEDEGLGAGWGSGGEDVGEDTIRGRGRGRFGSTRVRDDLKLPEGEGWAPL</sequence>
<reference evidence="2 3" key="1">
    <citation type="submission" date="2019-02" db="EMBL/GenBank/DDBJ databases">
        <title>Genome sequencing of the rare red list fungi Phellinidium pouzarii.</title>
        <authorList>
            <person name="Buettner E."/>
            <person name="Kellner H."/>
        </authorList>
    </citation>
    <scope>NUCLEOTIDE SEQUENCE [LARGE SCALE GENOMIC DNA]</scope>
    <source>
        <strain evidence="2 3">DSM 108285</strain>
    </source>
</reference>
<dbReference type="Proteomes" id="UP000308199">
    <property type="component" value="Unassembled WGS sequence"/>
</dbReference>
<evidence type="ECO:0000256" key="1">
    <source>
        <dbReference type="SAM" id="MobiDB-lite"/>
    </source>
</evidence>
<keyword evidence="3" id="KW-1185">Reference proteome</keyword>
<feature type="compositionally biased region" description="Pro residues" evidence="1">
    <location>
        <begin position="303"/>
        <end position="312"/>
    </location>
</feature>
<dbReference type="OrthoDB" id="2553626at2759"/>
<feature type="compositionally biased region" description="Gly residues" evidence="1">
    <location>
        <begin position="700"/>
        <end position="709"/>
    </location>
</feature>
<feature type="compositionally biased region" description="Basic and acidic residues" evidence="1">
    <location>
        <begin position="728"/>
        <end position="737"/>
    </location>
</feature>
<feature type="compositionally biased region" description="Polar residues" evidence="1">
    <location>
        <begin position="168"/>
        <end position="177"/>
    </location>
</feature>
<protein>
    <submittedName>
        <fullName evidence="2">Uncharacterized protein</fullName>
    </submittedName>
</protein>
<feature type="compositionally biased region" description="Polar residues" evidence="1">
    <location>
        <begin position="347"/>
        <end position="364"/>
    </location>
</feature>
<feature type="region of interest" description="Disordered" evidence="1">
    <location>
        <begin position="673"/>
        <end position="744"/>
    </location>
</feature>
<dbReference type="EMBL" id="SGPK01000318">
    <property type="protein sequence ID" value="THH04708.1"/>
    <property type="molecule type" value="Genomic_DNA"/>
</dbReference>
<feature type="region of interest" description="Disordered" evidence="1">
    <location>
        <begin position="413"/>
        <end position="633"/>
    </location>
</feature>
<feature type="compositionally biased region" description="Basic and acidic residues" evidence="1">
    <location>
        <begin position="595"/>
        <end position="617"/>
    </location>
</feature>
<feature type="compositionally biased region" description="Low complexity" evidence="1">
    <location>
        <begin position="426"/>
        <end position="435"/>
    </location>
</feature>
<feature type="compositionally biased region" description="Low complexity" evidence="1">
    <location>
        <begin position="194"/>
        <end position="212"/>
    </location>
</feature>
<feature type="region of interest" description="Disordered" evidence="1">
    <location>
        <begin position="101"/>
        <end position="400"/>
    </location>
</feature>
<evidence type="ECO:0000313" key="2">
    <source>
        <dbReference type="EMBL" id="THH04708.1"/>
    </source>
</evidence>
<feature type="compositionally biased region" description="Low complexity" evidence="1">
    <location>
        <begin position="496"/>
        <end position="519"/>
    </location>
</feature>
<proteinExistence type="predicted"/>